<dbReference type="AlphaFoldDB" id="A0AAV9IFB9"/>
<evidence type="ECO:0000256" key="4">
    <source>
        <dbReference type="ARBA" id="ARBA00022491"/>
    </source>
</evidence>
<dbReference type="Gene3D" id="3.30.230.30">
    <property type="entry name" value="Impact, N-terminal domain"/>
    <property type="match status" value="1"/>
</dbReference>
<dbReference type="InterPro" id="IPR020569">
    <property type="entry name" value="UPF0029_Impact_CS"/>
</dbReference>
<sequence>MKGFSLAEEREALKLIYGDDLFWNTAQDTSPTIQLFISNYRTASIQFRLPAEYPERGLPQVLVQARWLSEDARHSVVSLVHEKFCEQQQQEEAGGPILYEMTEFCRQQLENIHDSYYGSPLEEEANTWEACSLEHVDWSNDDESMDEWCIGQVVMDRKSVFQGLWIQVDDENKVDSLLNALHQHRKIGSATHIIAAWRIVSPQSAGSNGRILQDWDDDGEKGGGKRILQLLVNRDIRNVLLVVCRWFGGSLLGPVRFHHIVQAAKLALDGQKVGGKKAPR</sequence>
<comment type="caution">
    <text evidence="8">The sequence shown here is derived from an EMBL/GenBank/DDBJ whole genome shotgun (WGS) entry which is preliminary data.</text>
</comment>
<dbReference type="GO" id="GO:0005737">
    <property type="term" value="C:cytoplasm"/>
    <property type="evidence" value="ECO:0007669"/>
    <property type="project" value="UniProtKB-SubCell"/>
</dbReference>
<dbReference type="EMBL" id="JANCYU010000036">
    <property type="protein sequence ID" value="KAK4526039.1"/>
    <property type="molecule type" value="Genomic_DNA"/>
</dbReference>
<dbReference type="InterPro" id="IPR016135">
    <property type="entry name" value="UBQ-conjugating_enzyme/RWD"/>
</dbReference>
<dbReference type="SUPFAM" id="SSF54495">
    <property type="entry name" value="UBC-like"/>
    <property type="match status" value="1"/>
</dbReference>
<dbReference type="GO" id="GO:0140469">
    <property type="term" value="P:GCN2-mediated signaling"/>
    <property type="evidence" value="ECO:0007669"/>
    <property type="project" value="TreeGrafter"/>
</dbReference>
<gene>
    <name evidence="8" type="ORF">GAYE_SCF19G3950</name>
</gene>
<name>A0AAV9IFB9_9RHOD</name>
<comment type="subcellular location">
    <subcellularLocation>
        <location evidence="1">Cytoplasm</location>
    </subcellularLocation>
</comment>
<dbReference type="InterPro" id="IPR006575">
    <property type="entry name" value="RWD_dom"/>
</dbReference>
<protein>
    <recommendedName>
        <fullName evidence="7">RWD domain-containing protein</fullName>
    </recommendedName>
</protein>
<organism evidence="8 9">
    <name type="scientific">Galdieria yellowstonensis</name>
    <dbReference type="NCBI Taxonomy" id="3028027"/>
    <lineage>
        <taxon>Eukaryota</taxon>
        <taxon>Rhodophyta</taxon>
        <taxon>Bangiophyceae</taxon>
        <taxon>Galdieriales</taxon>
        <taxon>Galdieriaceae</taxon>
        <taxon>Galdieria</taxon>
    </lineage>
</organism>
<evidence type="ECO:0000313" key="8">
    <source>
        <dbReference type="EMBL" id="KAK4526039.1"/>
    </source>
</evidence>
<dbReference type="PROSITE" id="PS00910">
    <property type="entry name" value="UPF0029"/>
    <property type="match status" value="1"/>
</dbReference>
<evidence type="ECO:0000256" key="6">
    <source>
        <dbReference type="ARBA" id="ARBA00023016"/>
    </source>
</evidence>
<keyword evidence="9" id="KW-1185">Reference proteome</keyword>
<keyword evidence="6" id="KW-0346">Stress response</keyword>
<dbReference type="Pfam" id="PF01205">
    <property type="entry name" value="Impact_N"/>
    <property type="match status" value="1"/>
</dbReference>
<dbReference type="PROSITE" id="PS50908">
    <property type="entry name" value="RWD"/>
    <property type="match status" value="1"/>
</dbReference>
<dbReference type="SMART" id="SM00591">
    <property type="entry name" value="RWD"/>
    <property type="match status" value="1"/>
</dbReference>
<evidence type="ECO:0000259" key="7">
    <source>
        <dbReference type="PROSITE" id="PS50908"/>
    </source>
</evidence>
<reference evidence="8 9" key="1">
    <citation type="submission" date="2022-07" db="EMBL/GenBank/DDBJ databases">
        <title>Genome-wide signatures of adaptation to extreme environments.</title>
        <authorList>
            <person name="Cho C.H."/>
            <person name="Yoon H.S."/>
        </authorList>
    </citation>
    <scope>NUCLEOTIDE SEQUENCE [LARGE SCALE GENOMIC DNA]</scope>
    <source>
        <strain evidence="8 9">108.79 E11</strain>
    </source>
</reference>
<dbReference type="PANTHER" id="PTHR16301:SF25">
    <property type="entry name" value="PROTEIN IMPACT"/>
    <property type="match status" value="1"/>
</dbReference>
<dbReference type="InterPro" id="IPR036956">
    <property type="entry name" value="Impact_N_sf"/>
</dbReference>
<evidence type="ECO:0000313" key="9">
    <source>
        <dbReference type="Proteomes" id="UP001300502"/>
    </source>
</evidence>
<accession>A0AAV9IFB9</accession>
<feature type="domain" description="RWD" evidence="7">
    <location>
        <begin position="8"/>
        <end position="112"/>
    </location>
</feature>
<evidence type="ECO:0000256" key="1">
    <source>
        <dbReference type="ARBA" id="ARBA00004496"/>
    </source>
</evidence>
<keyword evidence="3" id="KW-0963">Cytoplasm</keyword>
<dbReference type="SUPFAM" id="SSF54211">
    <property type="entry name" value="Ribosomal protein S5 domain 2-like"/>
    <property type="match status" value="1"/>
</dbReference>
<dbReference type="Pfam" id="PF05773">
    <property type="entry name" value="RWD"/>
    <property type="match status" value="1"/>
</dbReference>
<evidence type="ECO:0000256" key="5">
    <source>
        <dbReference type="ARBA" id="ARBA00022845"/>
    </source>
</evidence>
<dbReference type="InterPro" id="IPR020568">
    <property type="entry name" value="Ribosomal_Su5_D2-typ_SF"/>
</dbReference>
<evidence type="ECO:0000256" key="2">
    <source>
        <dbReference type="ARBA" id="ARBA00007665"/>
    </source>
</evidence>
<dbReference type="InterPro" id="IPR001498">
    <property type="entry name" value="Impact_N"/>
</dbReference>
<dbReference type="PANTHER" id="PTHR16301">
    <property type="entry name" value="IMPACT-RELATED"/>
    <property type="match status" value="1"/>
</dbReference>
<dbReference type="Gene3D" id="3.10.110.10">
    <property type="entry name" value="Ubiquitin Conjugating Enzyme"/>
    <property type="match status" value="1"/>
</dbReference>
<comment type="similarity">
    <text evidence="2">Belongs to the IMPACT family.</text>
</comment>
<proteinExistence type="inferred from homology"/>
<evidence type="ECO:0000256" key="3">
    <source>
        <dbReference type="ARBA" id="ARBA00022490"/>
    </source>
</evidence>
<keyword evidence="4" id="KW-0678">Repressor</keyword>
<keyword evidence="5" id="KW-0810">Translation regulation</keyword>
<dbReference type="InterPro" id="IPR023582">
    <property type="entry name" value="Impact"/>
</dbReference>
<dbReference type="GO" id="GO:0006446">
    <property type="term" value="P:regulation of translational initiation"/>
    <property type="evidence" value="ECO:0007669"/>
    <property type="project" value="TreeGrafter"/>
</dbReference>
<dbReference type="Proteomes" id="UP001300502">
    <property type="component" value="Unassembled WGS sequence"/>
</dbReference>